<dbReference type="EC" id="2.3.1.-" evidence="2"/>
<protein>
    <submittedName>
        <fullName evidence="2">GNAT family N-acetyltransferase</fullName>
        <ecNumber evidence="2">2.3.1.-</ecNumber>
    </submittedName>
</protein>
<dbReference type="EMBL" id="JBHSXS010000008">
    <property type="protein sequence ID" value="MFC6881544.1"/>
    <property type="molecule type" value="Genomic_DNA"/>
</dbReference>
<dbReference type="Gene3D" id="3.40.630.30">
    <property type="match status" value="1"/>
</dbReference>
<keyword evidence="2" id="KW-0808">Transferase</keyword>
<name>A0ABW2CLD2_9ACTN</name>
<proteinExistence type="predicted"/>
<dbReference type="Pfam" id="PF13508">
    <property type="entry name" value="Acetyltransf_7"/>
    <property type="match status" value="1"/>
</dbReference>
<comment type="caution">
    <text evidence="2">The sequence shown here is derived from an EMBL/GenBank/DDBJ whole genome shotgun (WGS) entry which is preliminary data.</text>
</comment>
<keyword evidence="2" id="KW-0012">Acyltransferase</keyword>
<reference evidence="3" key="1">
    <citation type="journal article" date="2019" name="Int. J. Syst. Evol. Microbiol.">
        <title>The Global Catalogue of Microorganisms (GCM) 10K type strain sequencing project: providing services to taxonomists for standard genome sequencing and annotation.</title>
        <authorList>
            <consortium name="The Broad Institute Genomics Platform"/>
            <consortium name="The Broad Institute Genome Sequencing Center for Infectious Disease"/>
            <person name="Wu L."/>
            <person name="Ma J."/>
        </authorList>
    </citation>
    <scope>NUCLEOTIDE SEQUENCE [LARGE SCALE GENOMIC DNA]</scope>
    <source>
        <strain evidence="3">JCM 3369</strain>
    </source>
</reference>
<organism evidence="2 3">
    <name type="scientific">Actinomadura yumaensis</name>
    <dbReference type="NCBI Taxonomy" id="111807"/>
    <lineage>
        <taxon>Bacteria</taxon>
        <taxon>Bacillati</taxon>
        <taxon>Actinomycetota</taxon>
        <taxon>Actinomycetes</taxon>
        <taxon>Streptosporangiales</taxon>
        <taxon>Thermomonosporaceae</taxon>
        <taxon>Actinomadura</taxon>
    </lineage>
</organism>
<dbReference type="InterPro" id="IPR016181">
    <property type="entry name" value="Acyl_CoA_acyltransferase"/>
</dbReference>
<evidence type="ECO:0000259" key="1">
    <source>
        <dbReference type="Pfam" id="PF13508"/>
    </source>
</evidence>
<dbReference type="RefSeq" id="WP_160822945.1">
    <property type="nucleotide sequence ID" value="NZ_JBHSXE010000001.1"/>
</dbReference>
<keyword evidence="3" id="KW-1185">Reference proteome</keyword>
<sequence length="83" mass="9400">MGGEEGPWRYTGHLAGFVILYDRDREGVYESVGHIWTAEAWQRRGIARRLLAEARSRFPIKEIEQPYTADGAAFVEACAQDLS</sequence>
<evidence type="ECO:0000313" key="3">
    <source>
        <dbReference type="Proteomes" id="UP001596380"/>
    </source>
</evidence>
<dbReference type="Proteomes" id="UP001596380">
    <property type="component" value="Unassembled WGS sequence"/>
</dbReference>
<evidence type="ECO:0000313" key="2">
    <source>
        <dbReference type="EMBL" id="MFC6881544.1"/>
    </source>
</evidence>
<gene>
    <name evidence="2" type="ORF">ACFQKB_17420</name>
</gene>
<accession>A0ABW2CLD2</accession>
<dbReference type="GO" id="GO:0016746">
    <property type="term" value="F:acyltransferase activity"/>
    <property type="evidence" value="ECO:0007669"/>
    <property type="project" value="UniProtKB-KW"/>
</dbReference>
<dbReference type="SUPFAM" id="SSF55729">
    <property type="entry name" value="Acyl-CoA N-acyltransferases (Nat)"/>
    <property type="match status" value="1"/>
</dbReference>
<dbReference type="CDD" id="cd04301">
    <property type="entry name" value="NAT_SF"/>
    <property type="match status" value="1"/>
</dbReference>
<dbReference type="InterPro" id="IPR000182">
    <property type="entry name" value="GNAT_dom"/>
</dbReference>
<feature type="domain" description="N-acetyltransferase" evidence="1">
    <location>
        <begin position="12"/>
        <end position="56"/>
    </location>
</feature>